<dbReference type="eggNOG" id="ENOG502RZQC">
    <property type="taxonomic scope" value="Eukaryota"/>
</dbReference>
<evidence type="ECO:0008006" key="4">
    <source>
        <dbReference type="Google" id="ProtNLM"/>
    </source>
</evidence>
<dbReference type="EnsemblMetazoa" id="SMAR007681-RA">
    <property type="protein sequence ID" value="SMAR007681-PA"/>
    <property type="gene ID" value="SMAR007681"/>
</dbReference>
<dbReference type="Proteomes" id="UP000014500">
    <property type="component" value="Unassembled WGS sequence"/>
</dbReference>
<dbReference type="PANTHER" id="PTHR31493">
    <property type="entry name" value="NAZO FAMILY MEMBER"/>
    <property type="match status" value="1"/>
</dbReference>
<dbReference type="InterPro" id="IPR033369">
    <property type="entry name" value="C19orf12"/>
</dbReference>
<name>T1J299_STRMM</name>
<dbReference type="OMA" id="INTRELM"/>
<evidence type="ECO:0000313" key="3">
    <source>
        <dbReference type="Proteomes" id="UP000014500"/>
    </source>
</evidence>
<reference evidence="3" key="1">
    <citation type="submission" date="2011-05" db="EMBL/GenBank/DDBJ databases">
        <authorList>
            <person name="Richards S.R."/>
            <person name="Qu J."/>
            <person name="Jiang H."/>
            <person name="Jhangiani S.N."/>
            <person name="Agravi P."/>
            <person name="Goodspeed R."/>
            <person name="Gross S."/>
            <person name="Mandapat C."/>
            <person name="Jackson L."/>
            <person name="Mathew T."/>
            <person name="Pu L."/>
            <person name="Thornton R."/>
            <person name="Saada N."/>
            <person name="Wilczek-Boney K.B."/>
            <person name="Lee S."/>
            <person name="Kovar C."/>
            <person name="Wu Y."/>
            <person name="Scherer S.E."/>
            <person name="Worley K.C."/>
            <person name="Muzny D.M."/>
            <person name="Gibbs R."/>
        </authorList>
    </citation>
    <scope>NUCLEOTIDE SEQUENCE</scope>
    <source>
        <strain evidence="3">Brora</strain>
    </source>
</reference>
<proteinExistence type="inferred from homology"/>
<dbReference type="PANTHER" id="PTHR31493:SF1">
    <property type="entry name" value="PROTEIN C19ORF12"/>
    <property type="match status" value="1"/>
</dbReference>
<keyword evidence="3" id="KW-1185">Reference proteome</keyword>
<dbReference type="HOGENOM" id="CLU_138025_1_0_1"/>
<dbReference type="PhylomeDB" id="T1J299"/>
<evidence type="ECO:0000313" key="2">
    <source>
        <dbReference type="EnsemblMetazoa" id="SMAR007681-PA"/>
    </source>
</evidence>
<sequence length="139" mass="14572">MPLDTRAVMELVCTLSVDYNIRVTVTESLKGGLYAGTGAVVGGILGGPIGIAVGASVGGCVAAYNAQGKFKSAVSVILEMDYHKQARLATLVTNVVRNLDISDAVALTTIVMGDPSIQKQVIATVVTFLRDEMRMNVID</sequence>
<accession>T1J299</accession>
<evidence type="ECO:0000256" key="1">
    <source>
        <dbReference type="ARBA" id="ARBA00029457"/>
    </source>
</evidence>
<protein>
    <recommendedName>
        <fullName evidence="4">Glycine zipper domain-containing protein</fullName>
    </recommendedName>
</protein>
<comment type="similarity">
    <text evidence="1">Belongs to the C19orf12 family.</text>
</comment>
<dbReference type="AlphaFoldDB" id="T1J299"/>
<reference evidence="2" key="2">
    <citation type="submission" date="2015-02" db="UniProtKB">
        <authorList>
            <consortium name="EnsemblMetazoa"/>
        </authorList>
    </citation>
    <scope>IDENTIFICATION</scope>
</reference>
<dbReference type="Pfam" id="PF20721">
    <property type="entry name" value="C19orf12"/>
    <property type="match status" value="1"/>
</dbReference>
<organism evidence="2 3">
    <name type="scientific">Strigamia maritima</name>
    <name type="common">European centipede</name>
    <name type="synonym">Geophilus maritimus</name>
    <dbReference type="NCBI Taxonomy" id="126957"/>
    <lineage>
        <taxon>Eukaryota</taxon>
        <taxon>Metazoa</taxon>
        <taxon>Ecdysozoa</taxon>
        <taxon>Arthropoda</taxon>
        <taxon>Myriapoda</taxon>
        <taxon>Chilopoda</taxon>
        <taxon>Pleurostigmophora</taxon>
        <taxon>Geophilomorpha</taxon>
        <taxon>Linotaeniidae</taxon>
        <taxon>Strigamia</taxon>
    </lineage>
</organism>
<dbReference type="EMBL" id="JH431796">
    <property type="status" value="NOT_ANNOTATED_CDS"/>
    <property type="molecule type" value="Genomic_DNA"/>
</dbReference>